<name>A0A6A2X934_HIBSY</name>
<evidence type="ECO:0000313" key="7">
    <source>
        <dbReference type="Proteomes" id="UP000436088"/>
    </source>
</evidence>
<comment type="caution">
    <text evidence="6">The sequence shown here is derived from an EMBL/GenBank/DDBJ whole genome shotgun (WGS) entry which is preliminary data.</text>
</comment>
<dbReference type="GO" id="GO:0003723">
    <property type="term" value="F:RNA binding"/>
    <property type="evidence" value="ECO:0007669"/>
    <property type="project" value="UniProtKB-UniRule"/>
</dbReference>
<dbReference type="InterPro" id="IPR035979">
    <property type="entry name" value="RBD_domain_sf"/>
</dbReference>
<dbReference type="Gene3D" id="3.30.70.330">
    <property type="match status" value="1"/>
</dbReference>
<dbReference type="InterPro" id="IPR000504">
    <property type="entry name" value="RRM_dom"/>
</dbReference>
<dbReference type="InterPro" id="IPR052285">
    <property type="entry name" value="NEXT_complex_subunit"/>
</dbReference>
<evidence type="ECO:0000259" key="5">
    <source>
        <dbReference type="PROSITE" id="PS50102"/>
    </source>
</evidence>
<protein>
    <recommendedName>
        <fullName evidence="5">RRM domain-containing protein</fullName>
    </recommendedName>
</protein>
<dbReference type="Pfam" id="PF00076">
    <property type="entry name" value="RRM_1"/>
    <property type="match status" value="1"/>
</dbReference>
<dbReference type="AlphaFoldDB" id="A0A6A2X934"/>
<dbReference type="SMART" id="SM00360">
    <property type="entry name" value="RRM"/>
    <property type="match status" value="1"/>
</dbReference>
<dbReference type="PANTHER" id="PTHR13798:SF11">
    <property type="entry name" value="RNA-BINDING PROTEIN 7-RELATED"/>
    <property type="match status" value="1"/>
</dbReference>
<evidence type="ECO:0000256" key="2">
    <source>
        <dbReference type="ARBA" id="ARBA00022884"/>
    </source>
</evidence>
<comment type="subcellular location">
    <subcellularLocation>
        <location evidence="1">Nucleus</location>
        <location evidence="1">Nucleoplasm</location>
    </subcellularLocation>
</comment>
<proteinExistence type="predicted"/>
<gene>
    <name evidence="6" type="ORF">F3Y22_tig00112921pilonHSYRG00130</name>
</gene>
<keyword evidence="2 4" id="KW-0694">RNA-binding</keyword>
<dbReference type="PANTHER" id="PTHR13798">
    <property type="entry name" value="RNA BINDING MOTIF RBM PROTEIN -RELATED"/>
    <property type="match status" value="1"/>
</dbReference>
<reference evidence="6" key="1">
    <citation type="submission" date="2019-09" db="EMBL/GenBank/DDBJ databases">
        <title>Draft genome information of white flower Hibiscus syriacus.</title>
        <authorList>
            <person name="Kim Y.-M."/>
        </authorList>
    </citation>
    <scope>NUCLEOTIDE SEQUENCE [LARGE SCALE GENOMIC DNA]</scope>
    <source>
        <strain evidence="6">YM2019G1</strain>
    </source>
</reference>
<sequence length="331" mass="36901">MLKMILRVTEIPTFLALGSHALPVALLMWLACWVRLACPVVLLAGPLGLLDPIGLLDLDPTFDLDLKCVKSHRSATGTVVHRWSPSPVASNWDIYQIPSSESHCPPFSPDPDKFFQEKTPKMPWISIESLVFPVTMSGNSSCSVYIGNLDERVSDRVLYDILIQAGRVVDLYIPRDKETDKPKGFAFVEFENGEVADYAVRLFSGLVTLCKRTLKFAISGQDKTSQNPPYAAMPATNSSYKSRHHHEVVNHMEVSQQLKRSSIPSRVSDYRARYTQVLPPPGVSHHSNGYGSHFNDTNYEYSRRVLGATLDSFSRPSYSNKIGGRVMGKKG</sequence>
<evidence type="ECO:0000256" key="1">
    <source>
        <dbReference type="ARBA" id="ARBA00004642"/>
    </source>
</evidence>
<evidence type="ECO:0000256" key="3">
    <source>
        <dbReference type="ARBA" id="ARBA00023242"/>
    </source>
</evidence>
<dbReference type="EMBL" id="VEPZ02001668">
    <property type="protein sequence ID" value="KAE8663735.1"/>
    <property type="molecule type" value="Genomic_DNA"/>
</dbReference>
<dbReference type="GO" id="GO:0005654">
    <property type="term" value="C:nucleoplasm"/>
    <property type="evidence" value="ECO:0007669"/>
    <property type="project" value="UniProtKB-SubCell"/>
</dbReference>
<feature type="domain" description="RRM" evidence="5">
    <location>
        <begin position="142"/>
        <end position="221"/>
    </location>
</feature>
<organism evidence="6 7">
    <name type="scientific">Hibiscus syriacus</name>
    <name type="common">Rose of Sharon</name>
    <dbReference type="NCBI Taxonomy" id="106335"/>
    <lineage>
        <taxon>Eukaryota</taxon>
        <taxon>Viridiplantae</taxon>
        <taxon>Streptophyta</taxon>
        <taxon>Embryophyta</taxon>
        <taxon>Tracheophyta</taxon>
        <taxon>Spermatophyta</taxon>
        <taxon>Magnoliopsida</taxon>
        <taxon>eudicotyledons</taxon>
        <taxon>Gunneridae</taxon>
        <taxon>Pentapetalae</taxon>
        <taxon>rosids</taxon>
        <taxon>malvids</taxon>
        <taxon>Malvales</taxon>
        <taxon>Malvaceae</taxon>
        <taxon>Malvoideae</taxon>
        <taxon>Hibiscus</taxon>
    </lineage>
</organism>
<accession>A0A6A2X934</accession>
<dbReference type="PROSITE" id="PS50102">
    <property type="entry name" value="RRM"/>
    <property type="match status" value="1"/>
</dbReference>
<dbReference type="SUPFAM" id="SSF54928">
    <property type="entry name" value="RNA-binding domain, RBD"/>
    <property type="match status" value="1"/>
</dbReference>
<evidence type="ECO:0000313" key="6">
    <source>
        <dbReference type="EMBL" id="KAE8663735.1"/>
    </source>
</evidence>
<dbReference type="PROSITE" id="PS51257">
    <property type="entry name" value="PROKAR_LIPOPROTEIN"/>
    <property type="match status" value="1"/>
</dbReference>
<keyword evidence="3" id="KW-0539">Nucleus</keyword>
<keyword evidence="7" id="KW-1185">Reference proteome</keyword>
<dbReference type="InterPro" id="IPR012677">
    <property type="entry name" value="Nucleotide-bd_a/b_plait_sf"/>
</dbReference>
<evidence type="ECO:0000256" key="4">
    <source>
        <dbReference type="PROSITE-ProRule" id="PRU00176"/>
    </source>
</evidence>
<dbReference type="Proteomes" id="UP000436088">
    <property type="component" value="Unassembled WGS sequence"/>
</dbReference>